<dbReference type="GO" id="GO:0160147">
    <property type="term" value="F:tRNA pseudouridine(38-40) synthase activity"/>
    <property type="evidence" value="ECO:0007669"/>
    <property type="project" value="UniProtKB-EC"/>
</dbReference>
<evidence type="ECO:0000256" key="4">
    <source>
        <dbReference type="HAMAP-Rule" id="MF_00171"/>
    </source>
</evidence>
<evidence type="ECO:0000256" key="6">
    <source>
        <dbReference type="PIRSR" id="PIRSR001430-2"/>
    </source>
</evidence>
<comment type="catalytic activity">
    <reaction evidence="4 7">
        <text>uridine(38/39/40) in tRNA = pseudouridine(38/39/40) in tRNA</text>
        <dbReference type="Rhea" id="RHEA:22376"/>
        <dbReference type="Rhea" id="RHEA-COMP:10085"/>
        <dbReference type="Rhea" id="RHEA-COMP:10087"/>
        <dbReference type="ChEBI" id="CHEBI:65314"/>
        <dbReference type="ChEBI" id="CHEBI:65315"/>
        <dbReference type="EC" id="5.4.99.12"/>
    </reaction>
</comment>
<evidence type="ECO:0000256" key="3">
    <source>
        <dbReference type="ARBA" id="ARBA00023235"/>
    </source>
</evidence>
<dbReference type="Gene3D" id="3.30.70.580">
    <property type="entry name" value="Pseudouridine synthase I, catalytic domain, N-terminal subdomain"/>
    <property type="match status" value="1"/>
</dbReference>
<evidence type="ECO:0000313" key="11">
    <source>
        <dbReference type="Proteomes" id="UP000198881"/>
    </source>
</evidence>
<comment type="caution">
    <text evidence="4">Lacks conserved residue(s) required for the propagation of feature annotation.</text>
</comment>
<dbReference type="Pfam" id="PF01416">
    <property type="entry name" value="PseudoU_synth_1"/>
    <property type="match status" value="2"/>
</dbReference>
<dbReference type="SUPFAM" id="SSF55120">
    <property type="entry name" value="Pseudouridine synthase"/>
    <property type="match status" value="1"/>
</dbReference>
<protein>
    <recommendedName>
        <fullName evidence="4">tRNA pseudouridine synthase A</fullName>
        <ecNumber evidence="4">5.4.99.12</ecNumber>
    </recommendedName>
    <alternativeName>
        <fullName evidence="4">tRNA pseudouridine(38-40) synthase</fullName>
    </alternativeName>
    <alternativeName>
        <fullName evidence="4">tRNA pseudouridylate synthase I</fullName>
    </alternativeName>
    <alternativeName>
        <fullName evidence="4">tRNA-uridine isomerase I</fullName>
    </alternativeName>
</protein>
<proteinExistence type="inferred from homology"/>
<comment type="similarity">
    <text evidence="1 4 7">Belongs to the tRNA pseudouridine synthase TruA family.</text>
</comment>
<dbReference type="PANTHER" id="PTHR11142:SF0">
    <property type="entry name" value="TRNA PSEUDOURIDINE SYNTHASE-LIKE 1"/>
    <property type="match status" value="1"/>
</dbReference>
<evidence type="ECO:0000259" key="9">
    <source>
        <dbReference type="Pfam" id="PF01416"/>
    </source>
</evidence>
<dbReference type="InterPro" id="IPR020095">
    <property type="entry name" value="PsdUridine_synth_TruA_C"/>
</dbReference>
<dbReference type="EC" id="5.4.99.12" evidence="4"/>
<dbReference type="InterPro" id="IPR020103">
    <property type="entry name" value="PsdUridine_synth_cat_dom_sf"/>
</dbReference>
<dbReference type="RefSeq" id="WP_091692911.1">
    <property type="nucleotide sequence ID" value="NZ_FPCG01000001.1"/>
</dbReference>
<evidence type="ECO:0000256" key="8">
    <source>
        <dbReference type="SAM" id="MobiDB-lite"/>
    </source>
</evidence>
<reference evidence="10 11" key="1">
    <citation type="submission" date="2016-10" db="EMBL/GenBank/DDBJ databases">
        <authorList>
            <person name="de Groot N.N."/>
        </authorList>
    </citation>
    <scope>NUCLEOTIDE SEQUENCE [LARGE SCALE GENOMIC DNA]</scope>
    <source>
        <strain evidence="10 11">CGMCC 1.7054</strain>
    </source>
</reference>
<dbReference type="Gene3D" id="3.30.70.660">
    <property type="entry name" value="Pseudouridine synthase I, catalytic domain, C-terminal subdomain"/>
    <property type="match status" value="1"/>
</dbReference>
<sequence>MPEHHPHAGPVPGLGGTVRAGQEEPALIRVRLDLAYDGTDFHGWAAQPGLRTVQGVLEEALERIIRRPVRTVVAGRTDAGVHARGQVVHLDLTQREWIGLARGREDLDPASSLVRRLGGVLGRDGRDVMVHGAQLAPDGFDARFSALWRSYSYAISDSTLTRDPLNRRSTNWHGAPLDVELMDAEARSVLGLHDFLSYCKPREGATTIRELQQFSIHRDERGLIVARLRADAFCHNMVRALVASALQVGEGRQKPGWMAHRLSAQVRDSQTRLAPPHALVLEQVEYPDDGRSPGALAARAAGTRARRSSTEH</sequence>
<feature type="compositionally biased region" description="Low complexity" evidence="8">
    <location>
        <begin position="292"/>
        <end position="303"/>
    </location>
</feature>
<name>A0A1I7MEB3_9MICC</name>
<evidence type="ECO:0000256" key="7">
    <source>
        <dbReference type="RuleBase" id="RU003792"/>
    </source>
</evidence>
<comment type="subunit">
    <text evidence="4">Homodimer.</text>
</comment>
<evidence type="ECO:0000313" key="10">
    <source>
        <dbReference type="EMBL" id="SFV20140.1"/>
    </source>
</evidence>
<keyword evidence="3 4" id="KW-0413">Isomerase</keyword>
<gene>
    <name evidence="4" type="primary">truA</name>
    <name evidence="10" type="ORF">SAMN04487966_101157</name>
</gene>
<dbReference type="InterPro" id="IPR020094">
    <property type="entry name" value="TruA/RsuA/RluB/E/F_N"/>
</dbReference>
<dbReference type="InterPro" id="IPR001406">
    <property type="entry name" value="PsdUridine_synth_TruA"/>
</dbReference>
<evidence type="ECO:0000256" key="2">
    <source>
        <dbReference type="ARBA" id="ARBA00022694"/>
    </source>
</evidence>
<dbReference type="EMBL" id="FPCG01000001">
    <property type="protein sequence ID" value="SFV20140.1"/>
    <property type="molecule type" value="Genomic_DNA"/>
</dbReference>
<feature type="region of interest" description="Disordered" evidence="8">
    <location>
        <begin position="285"/>
        <end position="312"/>
    </location>
</feature>
<dbReference type="Proteomes" id="UP000198881">
    <property type="component" value="Unassembled WGS sequence"/>
</dbReference>
<dbReference type="PANTHER" id="PTHR11142">
    <property type="entry name" value="PSEUDOURIDYLATE SYNTHASE"/>
    <property type="match status" value="1"/>
</dbReference>
<dbReference type="CDD" id="cd02570">
    <property type="entry name" value="PseudoU_synth_EcTruA"/>
    <property type="match status" value="1"/>
</dbReference>
<dbReference type="AlphaFoldDB" id="A0A1I7MEB3"/>
<dbReference type="GO" id="GO:0003723">
    <property type="term" value="F:RNA binding"/>
    <property type="evidence" value="ECO:0007669"/>
    <property type="project" value="InterPro"/>
</dbReference>
<accession>A0A1I7MEB3</accession>
<feature type="domain" description="Pseudouridine synthase I TruA alpha/beta" evidence="9">
    <location>
        <begin position="186"/>
        <end position="287"/>
    </location>
</feature>
<evidence type="ECO:0000256" key="5">
    <source>
        <dbReference type="PIRSR" id="PIRSR001430-1"/>
    </source>
</evidence>
<feature type="region of interest" description="Disordered" evidence="8">
    <location>
        <begin position="1"/>
        <end position="20"/>
    </location>
</feature>
<keyword evidence="2 4" id="KW-0819">tRNA processing</keyword>
<feature type="binding site" evidence="4 6">
    <location>
        <position position="151"/>
    </location>
    <ligand>
        <name>substrate</name>
    </ligand>
</feature>
<dbReference type="GO" id="GO:0031119">
    <property type="term" value="P:tRNA pseudouridine synthesis"/>
    <property type="evidence" value="ECO:0007669"/>
    <property type="project" value="UniProtKB-UniRule"/>
</dbReference>
<organism evidence="10 11">
    <name type="scientific">Micrococcus terreus</name>
    <dbReference type="NCBI Taxonomy" id="574650"/>
    <lineage>
        <taxon>Bacteria</taxon>
        <taxon>Bacillati</taxon>
        <taxon>Actinomycetota</taxon>
        <taxon>Actinomycetes</taxon>
        <taxon>Micrococcales</taxon>
        <taxon>Micrococcaceae</taxon>
        <taxon>Micrococcus</taxon>
    </lineage>
</organism>
<dbReference type="STRING" id="574650.SAMN04487966_101157"/>
<comment type="function">
    <text evidence="4">Formation of pseudouridine at positions 38, 39 and 40 in the anticodon stem and loop of transfer RNAs.</text>
</comment>
<dbReference type="NCBIfam" id="TIGR00071">
    <property type="entry name" value="hisT_truA"/>
    <property type="match status" value="1"/>
</dbReference>
<dbReference type="OrthoDB" id="9811823at2"/>
<dbReference type="PIRSF" id="PIRSF001430">
    <property type="entry name" value="tRNA_psdUrid_synth"/>
    <property type="match status" value="1"/>
</dbReference>
<keyword evidence="11" id="KW-1185">Reference proteome</keyword>
<dbReference type="HAMAP" id="MF_00171">
    <property type="entry name" value="TruA"/>
    <property type="match status" value="1"/>
</dbReference>
<dbReference type="InterPro" id="IPR020097">
    <property type="entry name" value="PsdUridine_synth_TruA_a/b_dom"/>
</dbReference>
<feature type="active site" description="Nucleophile" evidence="4 5">
    <location>
        <position position="78"/>
    </location>
</feature>
<evidence type="ECO:0000256" key="1">
    <source>
        <dbReference type="ARBA" id="ARBA00009375"/>
    </source>
</evidence>
<feature type="domain" description="Pseudouridine synthase I TruA alpha/beta" evidence="9">
    <location>
        <begin position="35"/>
        <end position="94"/>
    </location>
</feature>